<evidence type="ECO:0000259" key="6">
    <source>
        <dbReference type="PROSITE" id="PS51462"/>
    </source>
</evidence>
<organism evidence="7 8">
    <name type="scientific">Candidatus Staskawiczbacteria bacterium RIFOXYD1_FULL_32_13</name>
    <dbReference type="NCBI Taxonomy" id="1802234"/>
    <lineage>
        <taxon>Bacteria</taxon>
        <taxon>Candidatus Staskawicziibacteriota</taxon>
    </lineage>
</organism>
<dbReference type="InterPro" id="IPR003565">
    <property type="entry name" value="Tetra_PHTase"/>
</dbReference>
<dbReference type="EMBL" id="MHPU01000017">
    <property type="protein sequence ID" value="OGZ88701.1"/>
    <property type="molecule type" value="Genomic_DNA"/>
</dbReference>
<dbReference type="CDD" id="cd03428">
    <property type="entry name" value="NUDIX_Ap4A_Nudt2"/>
    <property type="match status" value="1"/>
</dbReference>
<dbReference type="GO" id="GO:0004081">
    <property type="term" value="F:bis(5'-nucleosyl)-tetraphosphatase (asymmetrical) activity"/>
    <property type="evidence" value="ECO:0007669"/>
    <property type="project" value="TreeGrafter"/>
</dbReference>
<dbReference type="Pfam" id="PF00293">
    <property type="entry name" value="NUDIX"/>
    <property type="match status" value="1"/>
</dbReference>
<evidence type="ECO:0000256" key="1">
    <source>
        <dbReference type="ARBA" id="ARBA00005582"/>
    </source>
</evidence>
<keyword evidence="3" id="KW-0547">Nucleotide-binding</keyword>
<dbReference type="PROSITE" id="PS51462">
    <property type="entry name" value="NUDIX"/>
    <property type="match status" value="1"/>
</dbReference>
<dbReference type="GO" id="GO:0006167">
    <property type="term" value="P:AMP biosynthetic process"/>
    <property type="evidence" value="ECO:0007669"/>
    <property type="project" value="TreeGrafter"/>
</dbReference>
<dbReference type="PANTHER" id="PTHR21340:SF0">
    <property type="entry name" value="BIS(5'-NUCLEOSYL)-TETRAPHOSPHATASE [ASYMMETRICAL]"/>
    <property type="match status" value="1"/>
</dbReference>
<gene>
    <name evidence="7" type="ORF">A2561_02970</name>
</gene>
<dbReference type="InterPro" id="IPR051325">
    <property type="entry name" value="Nudix_hydrolase_domain"/>
</dbReference>
<keyword evidence="4" id="KW-0378">Hydrolase</keyword>
<dbReference type="InterPro" id="IPR020084">
    <property type="entry name" value="NUDIX_hydrolase_CS"/>
</dbReference>
<dbReference type="GO" id="GO:0000166">
    <property type="term" value="F:nucleotide binding"/>
    <property type="evidence" value="ECO:0007669"/>
    <property type="project" value="UniProtKB-KW"/>
</dbReference>
<reference evidence="7 8" key="1">
    <citation type="journal article" date="2016" name="Nat. Commun.">
        <title>Thousands of microbial genomes shed light on interconnected biogeochemical processes in an aquifer system.</title>
        <authorList>
            <person name="Anantharaman K."/>
            <person name="Brown C.T."/>
            <person name="Hug L.A."/>
            <person name="Sharon I."/>
            <person name="Castelle C.J."/>
            <person name="Probst A.J."/>
            <person name="Thomas B.C."/>
            <person name="Singh A."/>
            <person name="Wilkins M.J."/>
            <person name="Karaoz U."/>
            <person name="Brodie E.L."/>
            <person name="Williams K.H."/>
            <person name="Hubbard S.S."/>
            <person name="Banfield J.F."/>
        </authorList>
    </citation>
    <scope>NUCLEOTIDE SEQUENCE [LARGE SCALE GENOMIC DNA]</scope>
</reference>
<dbReference type="PANTHER" id="PTHR21340">
    <property type="entry name" value="DIADENOSINE 5,5-P1,P4-TETRAPHOSPHATE PYROPHOSPHOHYDROLASE MUTT"/>
    <property type="match status" value="1"/>
</dbReference>
<evidence type="ECO:0000256" key="4">
    <source>
        <dbReference type="ARBA" id="ARBA00022801"/>
    </source>
</evidence>
<accession>A0A1G2JQI3</accession>
<evidence type="ECO:0000256" key="3">
    <source>
        <dbReference type="ARBA" id="ARBA00022741"/>
    </source>
</evidence>
<sequence>MPREKSVGAVIYRKQDNKIYYLLLKYTAKHWDFTKGHIEVGETEDQTLRREAEEETGIKDLRVIKDFKEYHKYFFKQYKDKISETDKKKDKIPWVFKLVSFYLAETKTKEVTISWEHQDYKWLEYDEALKLVTFKNAKELLKKANDFVLENKI</sequence>
<name>A0A1G2JQI3_9BACT</name>
<evidence type="ECO:0000313" key="8">
    <source>
        <dbReference type="Proteomes" id="UP000178935"/>
    </source>
</evidence>
<dbReference type="PROSITE" id="PS00893">
    <property type="entry name" value="NUDIX_BOX"/>
    <property type="match status" value="1"/>
</dbReference>
<evidence type="ECO:0000256" key="2">
    <source>
        <dbReference type="ARBA" id="ARBA00018911"/>
    </source>
</evidence>
<evidence type="ECO:0000313" key="7">
    <source>
        <dbReference type="EMBL" id="OGZ88701.1"/>
    </source>
</evidence>
<dbReference type="SUPFAM" id="SSF55811">
    <property type="entry name" value="Nudix"/>
    <property type="match status" value="1"/>
</dbReference>
<dbReference type="Proteomes" id="UP000178935">
    <property type="component" value="Unassembled WGS sequence"/>
</dbReference>
<comment type="caution">
    <text evidence="7">The sequence shown here is derived from an EMBL/GenBank/DDBJ whole genome shotgun (WGS) entry which is preliminary data.</text>
</comment>
<feature type="domain" description="Nudix hydrolase" evidence="6">
    <location>
        <begin position="2"/>
        <end position="145"/>
    </location>
</feature>
<dbReference type="GO" id="GO:0006754">
    <property type="term" value="P:ATP biosynthetic process"/>
    <property type="evidence" value="ECO:0007669"/>
    <property type="project" value="TreeGrafter"/>
</dbReference>
<dbReference type="Gene3D" id="3.90.79.10">
    <property type="entry name" value="Nucleoside Triphosphate Pyrophosphohydrolase"/>
    <property type="match status" value="1"/>
</dbReference>
<dbReference type="AlphaFoldDB" id="A0A1G2JQI3"/>
<dbReference type="InterPro" id="IPR015797">
    <property type="entry name" value="NUDIX_hydrolase-like_dom_sf"/>
</dbReference>
<evidence type="ECO:0000256" key="5">
    <source>
        <dbReference type="ARBA" id="ARBA00032644"/>
    </source>
</evidence>
<proteinExistence type="inferred from homology"/>
<dbReference type="InterPro" id="IPR000086">
    <property type="entry name" value="NUDIX_hydrolase_dom"/>
</dbReference>
<protein>
    <recommendedName>
        <fullName evidence="2">Bis(5'-nucleosyl)-tetraphosphatase [asymmetrical]</fullName>
    </recommendedName>
    <alternativeName>
        <fullName evidence="5">Diadenosine 5',5'''-P1,P4-tetraphosphate asymmetrical hydrolase</fullName>
    </alternativeName>
</protein>
<comment type="similarity">
    <text evidence="1">Belongs to the Nudix hydrolase family.</text>
</comment>